<protein>
    <submittedName>
        <fullName evidence="1">Uncharacterized protein</fullName>
    </submittedName>
</protein>
<dbReference type="STRING" id="1423959.SAMN05444407_1123"/>
<sequence>MMIILHFSDKSIGSTGERKEHLDEEHNYRYQKIFIGKKLVFIEND</sequence>
<evidence type="ECO:0000313" key="2">
    <source>
        <dbReference type="Proteomes" id="UP000184069"/>
    </source>
</evidence>
<name>A0A1M7HGB6_9FLAO</name>
<dbReference type="Proteomes" id="UP000184069">
    <property type="component" value="Unassembled WGS sequence"/>
</dbReference>
<accession>A0A1M7HGB6</accession>
<reference evidence="1 2" key="1">
    <citation type="submission" date="2016-11" db="EMBL/GenBank/DDBJ databases">
        <authorList>
            <person name="Jaros S."/>
            <person name="Januszkiewicz K."/>
            <person name="Wedrychowicz H."/>
        </authorList>
    </citation>
    <scope>NUCLEOTIDE SEQUENCE [LARGE SCALE GENOMIC DNA]</scope>
    <source>
        <strain evidence="1 2">DSM 27621</strain>
    </source>
</reference>
<evidence type="ECO:0000313" key="1">
    <source>
        <dbReference type="EMBL" id="SHM27478.1"/>
    </source>
</evidence>
<dbReference type="EMBL" id="FRBM01000012">
    <property type="protein sequence ID" value="SHM27478.1"/>
    <property type="molecule type" value="Genomic_DNA"/>
</dbReference>
<gene>
    <name evidence="1" type="ORF">SAMN05444407_1123</name>
</gene>
<organism evidence="1 2">
    <name type="scientific">Chryseobacterium contaminans</name>
    <dbReference type="NCBI Taxonomy" id="1423959"/>
    <lineage>
        <taxon>Bacteria</taxon>
        <taxon>Pseudomonadati</taxon>
        <taxon>Bacteroidota</taxon>
        <taxon>Flavobacteriia</taxon>
        <taxon>Flavobacteriales</taxon>
        <taxon>Weeksellaceae</taxon>
        <taxon>Chryseobacterium group</taxon>
        <taxon>Chryseobacterium</taxon>
    </lineage>
</organism>
<dbReference type="AlphaFoldDB" id="A0A1M7HGB6"/>
<proteinExistence type="predicted"/>